<dbReference type="PRINTS" id="PR01755">
    <property type="entry name" value="SECFTRNLCASE"/>
</dbReference>
<dbReference type="InterPro" id="IPR005665">
    <property type="entry name" value="SecF_bac"/>
</dbReference>
<accession>A0ABT1RL49</accession>
<protein>
    <recommendedName>
        <fullName evidence="9 10">Multifunctional fusion protein</fullName>
    </recommendedName>
    <domain>
        <recommendedName>
            <fullName evidence="9">Protein translocase subunit SecD</fullName>
        </recommendedName>
    </domain>
    <domain>
        <recommendedName>
            <fullName evidence="10">Protein-export membrane protein SecF</fullName>
        </recommendedName>
    </domain>
</protein>
<evidence type="ECO:0000259" key="12">
    <source>
        <dbReference type="Pfam" id="PF22599"/>
    </source>
</evidence>
<dbReference type="NCBIfam" id="TIGR01129">
    <property type="entry name" value="secD"/>
    <property type="match status" value="1"/>
</dbReference>
<evidence type="ECO:0000256" key="8">
    <source>
        <dbReference type="ARBA" id="ARBA00023136"/>
    </source>
</evidence>
<evidence type="ECO:0000256" key="2">
    <source>
        <dbReference type="ARBA" id="ARBA00022448"/>
    </source>
</evidence>
<feature type="transmembrane region" description="Helical" evidence="9">
    <location>
        <begin position="589"/>
        <end position="611"/>
    </location>
</feature>
<feature type="transmembrane region" description="Helical" evidence="9">
    <location>
        <begin position="696"/>
        <end position="717"/>
    </location>
</feature>
<sequence length="746" mass="81099">MNYKLKRVVAVLVILLIAFGWYVTLFGLGSVMDPTINKIKLGLDIKGGVYVVMEAQDTEKMSDEELKEVMTQTQAVIEKRVNEMGLAEPTVTIEGSDRIRVELPGADDAEEAINQIGKTAQLQFALADGSVVLDGSNVKTATTGTAEDGGYAVNLEFDSTGAKKFEEATAKAYGQTVTPAIDGIQANEIMILLDNQIISHPGVKDGPIPGGKCEITGGFTQDQAKELAALIRGGALPTELKEVTSSVQTAKIGFNALEQSVLAGLIGLALIFIIMLVGYRLMGLTADIALLLYVVIILNAMALMGSVLTLPGIAGIILSVGMAVDANVVIFSRIREEIIGGKTIRVAVQSGFKRAMSTVIDSQVTTFIAAIILYQVGTSSVKGFAWTLMIGILASLVTAVLITQLYLSILSESKRFTRKGFFGIKKDNTATFQIKRDIHFIRHRKIFYIITVAIMLIGLGFGLVRGGLNYGIDFTGGTMIQVDMGKQVPVSDVEKSLKKHKLDPEIIYSGEGNEEVVIRTMEALDADQRAEVINTLKGDFGFEDSDVVAQELFGPSVGKELRNNAIKAILLSALFMLIYIRLRFSEWKFGGAALLGVLNDVLILIAFYAIFNVQVNNPFIAGILTVVGYSINDTIVVFDRIRENMKYSRRGGTEELIDKSITQTLGRSLMTSFTTLVVMIPLFVMTGSAIREFTLPLMVGVLAGACSSITICSPLYYEFSTRGRGSKYLRDVKKKKAQRKKDKNEK</sequence>
<gene>
    <name evidence="9 13" type="primary">secD</name>
    <name evidence="10" type="synonym">secF</name>
    <name evidence="13" type="ORF">NE619_04170</name>
</gene>
<evidence type="ECO:0000259" key="11">
    <source>
        <dbReference type="Pfam" id="PF02355"/>
    </source>
</evidence>
<comment type="caution">
    <text evidence="13">The sequence shown here is derived from an EMBL/GenBank/DDBJ whole genome shotgun (WGS) entry which is preliminary data.</text>
</comment>
<keyword evidence="2 9" id="KW-0813">Transport</keyword>
<comment type="similarity">
    <text evidence="10">Belongs to the SecD/SecF family. SecF subfamily.</text>
</comment>
<comment type="caution">
    <text evidence="9">Lacks conserved residue(s) required for the propagation of feature annotation.</text>
</comment>
<reference evidence="13 14" key="1">
    <citation type="submission" date="2022-06" db="EMBL/GenBank/DDBJ databases">
        <title>Isolation of gut microbiota from human fecal samples.</title>
        <authorList>
            <person name="Pamer E.G."/>
            <person name="Barat B."/>
            <person name="Waligurski E."/>
            <person name="Medina S."/>
            <person name="Paddock L."/>
            <person name="Mostad J."/>
        </authorList>
    </citation>
    <scope>NUCLEOTIDE SEQUENCE [LARGE SCALE GENOMIC DNA]</scope>
    <source>
        <strain evidence="13 14">SL.3.17</strain>
    </source>
</reference>
<dbReference type="Pfam" id="PF07549">
    <property type="entry name" value="Sec_GG"/>
    <property type="match status" value="2"/>
</dbReference>
<dbReference type="InterPro" id="IPR022646">
    <property type="entry name" value="SecD/SecF_CS"/>
</dbReference>
<dbReference type="Proteomes" id="UP001524502">
    <property type="component" value="Unassembled WGS sequence"/>
</dbReference>
<feature type="domain" description="SecDF P1 head subdomain" evidence="12">
    <location>
        <begin position="124"/>
        <end position="237"/>
    </location>
</feature>
<dbReference type="Gene3D" id="3.30.70.3220">
    <property type="match status" value="1"/>
</dbReference>
<dbReference type="NCBIfam" id="TIGR00916">
    <property type="entry name" value="2A0604s01"/>
    <property type="match status" value="2"/>
</dbReference>
<dbReference type="HAMAP" id="MF_01463_B">
    <property type="entry name" value="SecD_B"/>
    <property type="match status" value="1"/>
</dbReference>
<keyword evidence="4 9" id="KW-0812">Transmembrane</keyword>
<dbReference type="PANTHER" id="PTHR30081:SF1">
    <property type="entry name" value="PROTEIN TRANSLOCASE SUBUNIT SECD"/>
    <property type="match status" value="1"/>
</dbReference>
<keyword evidence="8 9" id="KW-0472">Membrane</keyword>
<feature type="transmembrane region" description="Helical" evidence="9">
    <location>
        <begin position="355"/>
        <end position="377"/>
    </location>
</feature>
<keyword evidence="14" id="KW-1185">Reference proteome</keyword>
<dbReference type="SUPFAM" id="SSF82866">
    <property type="entry name" value="Multidrug efflux transporter AcrB transmembrane domain"/>
    <property type="match status" value="2"/>
</dbReference>
<evidence type="ECO:0000256" key="1">
    <source>
        <dbReference type="ARBA" id="ARBA00004651"/>
    </source>
</evidence>
<evidence type="ECO:0000256" key="4">
    <source>
        <dbReference type="ARBA" id="ARBA00022692"/>
    </source>
</evidence>
<dbReference type="InterPro" id="IPR055344">
    <property type="entry name" value="SecD_SecF_C_bact"/>
</dbReference>
<keyword evidence="5 9" id="KW-0653">Protein transport</keyword>
<evidence type="ECO:0000256" key="9">
    <source>
        <dbReference type="HAMAP-Rule" id="MF_01463"/>
    </source>
</evidence>
<dbReference type="InterPro" id="IPR022813">
    <property type="entry name" value="SecD/SecF_arch_bac"/>
</dbReference>
<comment type="subcellular location">
    <subcellularLocation>
        <location evidence="1 9">Cell membrane</location>
        <topology evidence="1 9">Multi-pass membrane protein</topology>
    </subcellularLocation>
</comment>
<evidence type="ECO:0000256" key="10">
    <source>
        <dbReference type="HAMAP-Rule" id="MF_01464"/>
    </source>
</evidence>
<feature type="domain" description="Protein export membrane protein SecD/SecF C-terminal" evidence="11">
    <location>
        <begin position="250"/>
        <end position="407"/>
    </location>
</feature>
<dbReference type="InterPro" id="IPR022645">
    <property type="entry name" value="SecD/SecF_bac"/>
</dbReference>
<comment type="similarity">
    <text evidence="9">Belongs to the SecD/SecF family. SecD subfamily.</text>
</comment>
<comment type="subunit">
    <text evidence="10">Forms a complex with SecD. Part of the essential Sec protein translocation apparatus which comprises SecA, SecYEG and auxiliary proteins SecDF. Other proteins may also be involved.</text>
</comment>
<feature type="transmembrane region" description="Helical" evidence="9">
    <location>
        <begin position="313"/>
        <end position="334"/>
    </location>
</feature>
<comment type="subunit">
    <text evidence="9">Forms a complex with SecF. Part of the essential Sec protein translocation apparatus which comprises SecA, SecYEG and auxiliary proteins SecDF. Other proteins may also be involved.</text>
</comment>
<keyword evidence="3 9" id="KW-1003">Cell membrane</keyword>
<feature type="transmembrane region" description="Helical" evidence="9">
    <location>
        <begin position="446"/>
        <end position="464"/>
    </location>
</feature>
<comment type="function">
    <text evidence="9">Part of the Sec protein translocase complex. Interacts with the SecYEG preprotein conducting channel. SecDF uses the proton motive force (PMF) to complete protein translocation after the ATP-dependent function of SecA.</text>
</comment>
<keyword evidence="7 9" id="KW-0811">Translocation</keyword>
<proteinExistence type="inferred from homology"/>
<keyword evidence="6 9" id="KW-1133">Transmembrane helix</keyword>
<feature type="transmembrane region" description="Helical" evidence="9">
    <location>
        <begin position="669"/>
        <end position="690"/>
    </location>
</feature>
<feature type="transmembrane region" description="Helical" evidence="9">
    <location>
        <begin position="383"/>
        <end position="409"/>
    </location>
</feature>
<feature type="transmembrane region" description="Helical" evidence="9">
    <location>
        <begin position="617"/>
        <end position="638"/>
    </location>
</feature>
<dbReference type="PANTHER" id="PTHR30081">
    <property type="entry name" value="PROTEIN-EXPORT MEMBRANE PROTEIN SEC"/>
    <property type="match status" value="1"/>
</dbReference>
<dbReference type="Gene3D" id="1.20.1640.10">
    <property type="entry name" value="Multidrug efflux transporter AcrB transmembrane domain"/>
    <property type="match status" value="2"/>
</dbReference>
<feature type="transmembrane region" description="Helical" evidence="9">
    <location>
        <begin position="261"/>
        <end position="281"/>
    </location>
</feature>
<dbReference type="EMBL" id="JANFXK010000003">
    <property type="protein sequence ID" value="MCQ4635915.1"/>
    <property type="molecule type" value="Genomic_DNA"/>
</dbReference>
<evidence type="ECO:0000256" key="6">
    <source>
        <dbReference type="ARBA" id="ARBA00022989"/>
    </source>
</evidence>
<dbReference type="HAMAP" id="MF_01464_B">
    <property type="entry name" value="SecF_B"/>
    <property type="match status" value="1"/>
</dbReference>
<dbReference type="Pfam" id="PF02355">
    <property type="entry name" value="SecD_SecF_C"/>
    <property type="match status" value="2"/>
</dbReference>
<dbReference type="InterPro" id="IPR048634">
    <property type="entry name" value="SecD_SecF_C"/>
</dbReference>
<evidence type="ECO:0000313" key="14">
    <source>
        <dbReference type="Proteomes" id="UP001524502"/>
    </source>
</evidence>
<feature type="transmembrane region" description="Helical" evidence="9">
    <location>
        <begin position="7"/>
        <end position="28"/>
    </location>
</feature>
<dbReference type="InterPro" id="IPR005791">
    <property type="entry name" value="SecD"/>
</dbReference>
<feature type="transmembrane region" description="Helical" evidence="9">
    <location>
        <begin position="288"/>
        <end position="307"/>
    </location>
</feature>
<dbReference type="Pfam" id="PF22599">
    <property type="entry name" value="SecDF_P1_head"/>
    <property type="match status" value="1"/>
</dbReference>
<evidence type="ECO:0000313" key="13">
    <source>
        <dbReference type="EMBL" id="MCQ4635915.1"/>
    </source>
</evidence>
<evidence type="ECO:0000256" key="5">
    <source>
        <dbReference type="ARBA" id="ARBA00022927"/>
    </source>
</evidence>
<feature type="transmembrane region" description="Helical" evidence="9">
    <location>
        <begin position="565"/>
        <end position="582"/>
    </location>
</feature>
<dbReference type="RefSeq" id="WP_256131101.1">
    <property type="nucleotide sequence ID" value="NZ_JANFXK010000003.1"/>
</dbReference>
<evidence type="ECO:0000256" key="3">
    <source>
        <dbReference type="ARBA" id="ARBA00022475"/>
    </source>
</evidence>
<dbReference type="InterPro" id="IPR054384">
    <property type="entry name" value="SecDF_P1_head"/>
</dbReference>
<dbReference type="NCBIfam" id="TIGR00966">
    <property type="entry name" value="transloc_SecF"/>
    <property type="match status" value="1"/>
</dbReference>
<evidence type="ECO:0000256" key="7">
    <source>
        <dbReference type="ARBA" id="ARBA00023010"/>
    </source>
</evidence>
<organism evidence="13 14">
    <name type="scientific">Anaerovorax odorimutans</name>
    <dbReference type="NCBI Taxonomy" id="109327"/>
    <lineage>
        <taxon>Bacteria</taxon>
        <taxon>Bacillati</taxon>
        <taxon>Bacillota</taxon>
        <taxon>Clostridia</taxon>
        <taxon>Peptostreptococcales</taxon>
        <taxon>Anaerovoracaceae</taxon>
        <taxon>Anaerovorax</taxon>
    </lineage>
</organism>
<feature type="domain" description="Protein export membrane protein SecD/SecF C-terminal" evidence="11">
    <location>
        <begin position="544"/>
        <end position="720"/>
    </location>
</feature>
<name>A0ABT1RL49_9FIRM</name>